<evidence type="ECO:0000256" key="1">
    <source>
        <dbReference type="ARBA" id="ARBA00023015"/>
    </source>
</evidence>
<dbReference type="InterPro" id="IPR036388">
    <property type="entry name" value="WH-like_DNA-bd_sf"/>
</dbReference>
<feature type="domain" description="IclR-ED" evidence="5">
    <location>
        <begin position="71"/>
        <end position="276"/>
    </location>
</feature>
<dbReference type="GO" id="GO:0003677">
    <property type="term" value="F:DNA binding"/>
    <property type="evidence" value="ECO:0007669"/>
    <property type="project" value="UniProtKB-KW"/>
</dbReference>
<dbReference type="PANTHER" id="PTHR30136:SF35">
    <property type="entry name" value="HTH-TYPE TRANSCRIPTIONAL REGULATOR RV1719"/>
    <property type="match status" value="1"/>
</dbReference>
<dbReference type="Pfam" id="PF01614">
    <property type="entry name" value="IclR_C"/>
    <property type="match status" value="1"/>
</dbReference>
<dbReference type="SUPFAM" id="SSF46785">
    <property type="entry name" value="Winged helix' DNA-binding domain"/>
    <property type="match status" value="1"/>
</dbReference>
<dbReference type="PANTHER" id="PTHR30136">
    <property type="entry name" value="HELIX-TURN-HELIX TRANSCRIPTIONAL REGULATOR, ICLR FAMILY"/>
    <property type="match status" value="1"/>
</dbReference>
<dbReference type="SUPFAM" id="SSF55781">
    <property type="entry name" value="GAF domain-like"/>
    <property type="match status" value="1"/>
</dbReference>
<dbReference type="Pfam" id="PF09339">
    <property type="entry name" value="HTH_IclR"/>
    <property type="match status" value="1"/>
</dbReference>
<dbReference type="Gene3D" id="3.30.450.40">
    <property type="match status" value="1"/>
</dbReference>
<dbReference type="InterPro" id="IPR005471">
    <property type="entry name" value="Tscrpt_reg_IclR_N"/>
</dbReference>
<dbReference type="InterPro" id="IPR029016">
    <property type="entry name" value="GAF-like_dom_sf"/>
</dbReference>
<keyword evidence="2" id="KW-0238">DNA-binding</keyword>
<dbReference type="EMBL" id="JAJNCO010000015">
    <property type="protein sequence ID" value="MCD2113926.1"/>
    <property type="molecule type" value="Genomic_DNA"/>
</dbReference>
<keyword evidence="1" id="KW-0805">Transcription regulation</keyword>
<organism evidence="6 7">
    <name type="scientific">Rhodococcus rhodochrous</name>
    <dbReference type="NCBI Taxonomy" id="1829"/>
    <lineage>
        <taxon>Bacteria</taxon>
        <taxon>Bacillati</taxon>
        <taxon>Actinomycetota</taxon>
        <taxon>Actinomycetes</taxon>
        <taxon>Mycobacteriales</taxon>
        <taxon>Nocardiaceae</taxon>
        <taxon>Rhodococcus</taxon>
    </lineage>
</organism>
<dbReference type="Proteomes" id="UP001198630">
    <property type="component" value="Unassembled WGS sequence"/>
</dbReference>
<dbReference type="InterPro" id="IPR050707">
    <property type="entry name" value="HTH_MetabolicPath_Reg"/>
</dbReference>
<dbReference type="InterPro" id="IPR036390">
    <property type="entry name" value="WH_DNA-bd_sf"/>
</dbReference>
<evidence type="ECO:0000259" key="4">
    <source>
        <dbReference type="PROSITE" id="PS51077"/>
    </source>
</evidence>
<sequence length="279" mass="28775">MATDSARRDAPAYPVGSVDKALRLLLVVAERPDGLRVGDAAALLGIAPSTAHRLLQMLAHYGFAEQDPESKMYRAGPTMERLSNFRGRVIDLARPILERLVALTQETVHLATLDGDRALTLLSVESPHLLRVGDRSGHSQPAYSSAMGKALLAGMGGDIEPHLPNGLQQSERQTLLSQLEVIRERGYAAQDGEVESGVSAVAVSVGAASAGISGAGTPAAGFSGASTPAAGFSGASTSGFAIGITFPTGRIGVDRWGEVLAAARKAADELADALAGSGR</sequence>
<feature type="domain" description="HTH iclR-type" evidence="4">
    <location>
        <begin position="15"/>
        <end position="77"/>
    </location>
</feature>
<proteinExistence type="predicted"/>
<name>A0AAW4XL70_RHORH</name>
<evidence type="ECO:0000256" key="3">
    <source>
        <dbReference type="ARBA" id="ARBA00023163"/>
    </source>
</evidence>
<keyword evidence="3" id="KW-0804">Transcription</keyword>
<reference evidence="6" key="1">
    <citation type="submission" date="2021-11" db="EMBL/GenBank/DDBJ databases">
        <title>Development of a sustainable strategy for remediation of hydrocarbon-contaminated territories based on the waste exchange concept.</title>
        <authorList>
            <person name="Elkin A."/>
        </authorList>
    </citation>
    <scope>NUCLEOTIDE SEQUENCE</scope>
    <source>
        <strain evidence="6">IEGM 757</strain>
    </source>
</reference>
<dbReference type="Gene3D" id="1.10.10.10">
    <property type="entry name" value="Winged helix-like DNA-binding domain superfamily/Winged helix DNA-binding domain"/>
    <property type="match status" value="1"/>
</dbReference>
<dbReference type="SMART" id="SM00346">
    <property type="entry name" value="HTH_ICLR"/>
    <property type="match status" value="1"/>
</dbReference>
<comment type="caution">
    <text evidence="6">The sequence shown here is derived from an EMBL/GenBank/DDBJ whole genome shotgun (WGS) entry which is preliminary data.</text>
</comment>
<dbReference type="PROSITE" id="PS51077">
    <property type="entry name" value="HTH_ICLR"/>
    <property type="match status" value="1"/>
</dbReference>
<dbReference type="InterPro" id="IPR014757">
    <property type="entry name" value="Tscrpt_reg_IclR_C"/>
</dbReference>
<dbReference type="PROSITE" id="PS51078">
    <property type="entry name" value="ICLR_ED"/>
    <property type="match status" value="1"/>
</dbReference>
<gene>
    <name evidence="6" type="ORF">LQ384_22690</name>
</gene>
<dbReference type="GO" id="GO:0045892">
    <property type="term" value="P:negative regulation of DNA-templated transcription"/>
    <property type="evidence" value="ECO:0007669"/>
    <property type="project" value="TreeGrafter"/>
</dbReference>
<dbReference type="AlphaFoldDB" id="A0AAW4XL70"/>
<dbReference type="GO" id="GO:0003700">
    <property type="term" value="F:DNA-binding transcription factor activity"/>
    <property type="evidence" value="ECO:0007669"/>
    <property type="project" value="TreeGrafter"/>
</dbReference>
<dbReference type="RefSeq" id="WP_016690976.1">
    <property type="nucleotide sequence ID" value="NZ_JAJNCO010000015.1"/>
</dbReference>
<accession>A0AAW4XL70</accession>
<evidence type="ECO:0000259" key="5">
    <source>
        <dbReference type="PROSITE" id="PS51078"/>
    </source>
</evidence>
<evidence type="ECO:0000313" key="6">
    <source>
        <dbReference type="EMBL" id="MCD2113926.1"/>
    </source>
</evidence>
<evidence type="ECO:0000313" key="7">
    <source>
        <dbReference type="Proteomes" id="UP001198630"/>
    </source>
</evidence>
<evidence type="ECO:0000256" key="2">
    <source>
        <dbReference type="ARBA" id="ARBA00023125"/>
    </source>
</evidence>
<protein>
    <submittedName>
        <fullName evidence="6">IclR family transcriptional regulator</fullName>
    </submittedName>
</protein>